<dbReference type="InterPro" id="IPR044946">
    <property type="entry name" value="Restrct_endonuc_typeI_TRD_sf"/>
</dbReference>
<evidence type="ECO:0000259" key="8">
    <source>
        <dbReference type="Pfam" id="PF02384"/>
    </source>
</evidence>
<accession>A0A8J3C7B5</accession>
<dbReference type="PANTHER" id="PTHR42933">
    <property type="entry name" value="SLR6095 PROTEIN"/>
    <property type="match status" value="1"/>
</dbReference>
<comment type="catalytic activity">
    <reaction evidence="7">
        <text>a 2'-deoxyadenosine in DNA + S-adenosyl-L-methionine = an N(6)-methyl-2'-deoxyadenosine in DNA + S-adenosyl-L-homocysteine + H(+)</text>
        <dbReference type="Rhea" id="RHEA:15197"/>
        <dbReference type="Rhea" id="RHEA-COMP:12418"/>
        <dbReference type="Rhea" id="RHEA-COMP:12419"/>
        <dbReference type="ChEBI" id="CHEBI:15378"/>
        <dbReference type="ChEBI" id="CHEBI:57856"/>
        <dbReference type="ChEBI" id="CHEBI:59789"/>
        <dbReference type="ChEBI" id="CHEBI:90615"/>
        <dbReference type="ChEBI" id="CHEBI:90616"/>
        <dbReference type="EC" id="2.1.1.72"/>
    </reaction>
</comment>
<evidence type="ECO:0000256" key="1">
    <source>
        <dbReference type="ARBA" id="ARBA00011900"/>
    </source>
</evidence>
<proteinExistence type="predicted"/>
<keyword evidence="6" id="KW-0238">DNA-binding</keyword>
<evidence type="ECO:0000313" key="10">
    <source>
        <dbReference type="Proteomes" id="UP000637578"/>
    </source>
</evidence>
<dbReference type="GO" id="GO:0032259">
    <property type="term" value="P:methylation"/>
    <property type="evidence" value="ECO:0007669"/>
    <property type="project" value="UniProtKB-KW"/>
</dbReference>
<evidence type="ECO:0000256" key="6">
    <source>
        <dbReference type="ARBA" id="ARBA00023125"/>
    </source>
</evidence>
<dbReference type="GO" id="GO:0009007">
    <property type="term" value="F:site-specific DNA-methyltransferase (adenine-specific) activity"/>
    <property type="evidence" value="ECO:0007669"/>
    <property type="project" value="UniProtKB-EC"/>
</dbReference>
<dbReference type="InterPro" id="IPR029063">
    <property type="entry name" value="SAM-dependent_MTases_sf"/>
</dbReference>
<dbReference type="Proteomes" id="UP000637578">
    <property type="component" value="Unassembled WGS sequence"/>
</dbReference>
<evidence type="ECO:0000256" key="2">
    <source>
        <dbReference type="ARBA" id="ARBA00022603"/>
    </source>
</evidence>
<keyword evidence="2" id="KW-0489">Methyltransferase</keyword>
<organism evidence="9 10">
    <name type="scientific">Longimycelium tulufanense</name>
    <dbReference type="NCBI Taxonomy" id="907463"/>
    <lineage>
        <taxon>Bacteria</taxon>
        <taxon>Bacillati</taxon>
        <taxon>Actinomycetota</taxon>
        <taxon>Actinomycetes</taxon>
        <taxon>Pseudonocardiales</taxon>
        <taxon>Pseudonocardiaceae</taxon>
        <taxon>Longimycelium</taxon>
    </lineage>
</organism>
<evidence type="ECO:0000256" key="5">
    <source>
        <dbReference type="ARBA" id="ARBA00022747"/>
    </source>
</evidence>
<dbReference type="PANTHER" id="PTHR42933:SF3">
    <property type="entry name" value="TYPE I RESTRICTION ENZYME MJAVIII METHYLASE SUBUNIT"/>
    <property type="match status" value="1"/>
</dbReference>
<dbReference type="Pfam" id="PF02384">
    <property type="entry name" value="N6_Mtase"/>
    <property type="match status" value="1"/>
</dbReference>
<dbReference type="InterPro" id="IPR003356">
    <property type="entry name" value="DNA_methylase_A-5"/>
</dbReference>
<dbReference type="Gene3D" id="3.40.50.150">
    <property type="entry name" value="Vaccinia Virus protein VP39"/>
    <property type="match status" value="1"/>
</dbReference>
<keyword evidence="4" id="KW-0949">S-adenosyl-L-methionine</keyword>
<dbReference type="EC" id="2.1.1.72" evidence="1"/>
<evidence type="ECO:0000256" key="4">
    <source>
        <dbReference type="ARBA" id="ARBA00022691"/>
    </source>
</evidence>
<evidence type="ECO:0000256" key="7">
    <source>
        <dbReference type="ARBA" id="ARBA00047942"/>
    </source>
</evidence>
<name>A0A8J3C7B5_9PSEU</name>
<comment type="caution">
    <text evidence="9">The sequence shown here is derived from an EMBL/GenBank/DDBJ whole genome shotgun (WGS) entry which is preliminary data.</text>
</comment>
<keyword evidence="10" id="KW-1185">Reference proteome</keyword>
<dbReference type="GO" id="GO:0003677">
    <property type="term" value="F:DNA binding"/>
    <property type="evidence" value="ECO:0007669"/>
    <property type="project" value="UniProtKB-KW"/>
</dbReference>
<sequence>MEKHRLDGVVSLPKGVFQPYSGVPASLLFFTKTDRTDFVWFYDMTGEEWGRDGAHASTLADVVSRWQKRDSSERKRTPADQSFCVPVADIVANGYELTPHRYRHEHEMKKLARDGVWRLGDIAEVIAGKVRTSSADNDVDATGAGNERRVLRPALLDVSLPDVEDLPVTARTADSGSTLREGDVVGRDLATARHWTVLPRHYEGVQAGQGLLVVRPVQGEVPAEYLAAYLSSPQAERNFPRYNVIPRIRPKELADLLVPACDGTFAEIRAAMTRLTEGVDEAAKIHDNLRRSKTAIFEPGGSGERRSRLEQAGELSSLVAQNLRRQGEPYRLFQDSYPYPIARAVRRFKHSSSPAEKHEAALLCVESLILSLGIVSLSLSAQRGWDALAEVQAWATGVRQGGVSLGHWVGVIRATGTFARESGDEAAGLAEATATKKGGKGLMADLGSLVTLRNKIRHGAGPRTRAEIERSLEKLEELTFRALTGSSFLAKMSLVHTSKLRWLPNAGKYEVAGLALMGDHPDFEPAVFETGRPLADDRLYLFTRQGEMIPLWPFCVLGDCPTCLTPEVYYPDRLTGTTALLKSLDRGHELESEEVFEDLKRWTTPASAD</sequence>
<dbReference type="GO" id="GO:0009307">
    <property type="term" value="P:DNA restriction-modification system"/>
    <property type="evidence" value="ECO:0007669"/>
    <property type="project" value="UniProtKB-KW"/>
</dbReference>
<protein>
    <recommendedName>
        <fullName evidence="1">site-specific DNA-methyltransferase (adenine-specific)</fullName>
        <ecNumber evidence="1">2.1.1.72</ecNumber>
    </recommendedName>
</protein>
<dbReference type="GO" id="GO:0008170">
    <property type="term" value="F:N-methyltransferase activity"/>
    <property type="evidence" value="ECO:0007669"/>
    <property type="project" value="InterPro"/>
</dbReference>
<reference evidence="9" key="2">
    <citation type="submission" date="2020-09" db="EMBL/GenBank/DDBJ databases">
        <authorList>
            <person name="Sun Q."/>
            <person name="Zhou Y."/>
        </authorList>
    </citation>
    <scope>NUCLEOTIDE SEQUENCE</scope>
    <source>
        <strain evidence="9">CGMCC 4.5737</strain>
    </source>
</reference>
<evidence type="ECO:0000313" key="9">
    <source>
        <dbReference type="EMBL" id="GGM34231.1"/>
    </source>
</evidence>
<dbReference type="SUPFAM" id="SSF53335">
    <property type="entry name" value="S-adenosyl-L-methionine-dependent methyltransferases"/>
    <property type="match status" value="1"/>
</dbReference>
<evidence type="ECO:0000256" key="3">
    <source>
        <dbReference type="ARBA" id="ARBA00022679"/>
    </source>
</evidence>
<gene>
    <name evidence="9" type="ORF">GCM10012275_01950</name>
</gene>
<dbReference type="Gene3D" id="3.90.220.20">
    <property type="entry name" value="DNA methylase specificity domains"/>
    <property type="match status" value="1"/>
</dbReference>
<dbReference type="InterPro" id="IPR051537">
    <property type="entry name" value="DNA_Adenine_Mtase"/>
</dbReference>
<dbReference type="AlphaFoldDB" id="A0A8J3C7B5"/>
<reference evidence="9" key="1">
    <citation type="journal article" date="2014" name="Int. J. Syst. Evol. Microbiol.">
        <title>Complete genome sequence of Corynebacterium casei LMG S-19264T (=DSM 44701T), isolated from a smear-ripened cheese.</title>
        <authorList>
            <consortium name="US DOE Joint Genome Institute (JGI-PGF)"/>
            <person name="Walter F."/>
            <person name="Albersmeier A."/>
            <person name="Kalinowski J."/>
            <person name="Ruckert C."/>
        </authorList>
    </citation>
    <scope>NUCLEOTIDE SEQUENCE</scope>
    <source>
        <strain evidence="9">CGMCC 4.5737</strain>
    </source>
</reference>
<feature type="domain" description="DNA methylase adenine-specific" evidence="8">
    <location>
        <begin position="1"/>
        <end position="109"/>
    </location>
</feature>
<keyword evidence="3" id="KW-0808">Transferase</keyword>
<keyword evidence="5" id="KW-0680">Restriction system</keyword>
<dbReference type="EMBL" id="BMMK01000001">
    <property type="protein sequence ID" value="GGM34231.1"/>
    <property type="molecule type" value="Genomic_DNA"/>
</dbReference>